<keyword evidence="1" id="KW-0812">Transmembrane</keyword>
<organism evidence="2 3">
    <name type="scientific">Nostocoides vanveenii</name>
    <dbReference type="NCBI Taxonomy" id="330835"/>
    <lineage>
        <taxon>Bacteria</taxon>
        <taxon>Bacillati</taxon>
        <taxon>Actinomycetota</taxon>
        <taxon>Actinomycetes</taxon>
        <taxon>Micrococcales</taxon>
        <taxon>Intrasporangiaceae</taxon>
        <taxon>Nostocoides</taxon>
    </lineage>
</organism>
<reference evidence="2 3" key="1">
    <citation type="journal article" date="2019" name="Int. J. Syst. Evol. Microbiol.">
        <title>The Global Catalogue of Microorganisms (GCM) 10K type strain sequencing project: providing services to taxonomists for standard genome sequencing and annotation.</title>
        <authorList>
            <consortium name="The Broad Institute Genomics Platform"/>
            <consortium name="The Broad Institute Genome Sequencing Center for Infectious Disease"/>
            <person name="Wu L."/>
            <person name="Ma J."/>
        </authorList>
    </citation>
    <scope>NUCLEOTIDE SEQUENCE [LARGE SCALE GENOMIC DNA]</scope>
    <source>
        <strain evidence="2 3">JCM 15591</strain>
    </source>
</reference>
<keyword evidence="3" id="KW-1185">Reference proteome</keyword>
<evidence type="ECO:0000313" key="3">
    <source>
        <dbReference type="Proteomes" id="UP001501475"/>
    </source>
</evidence>
<proteinExistence type="predicted"/>
<dbReference type="Proteomes" id="UP001501475">
    <property type="component" value="Unassembled WGS sequence"/>
</dbReference>
<gene>
    <name evidence="2" type="ORF">GCM10009810_06060</name>
</gene>
<sequence length="295" mass="30820">MSRPPDAATPDPRVAAAFRRRRIGVGVALVVFLGGLGAAGVTGWRWYTAPTCQATASGSTFAFSPEQTQNAATIAAVAIKRGLPARAITIALATALQESDLRNIDHGDRDSVGLFQQRPSQGWGSAEQILDPVYSAGAFYDELIKVDNYAERPITEVAQAVQRSAYPSAYADHEQQGRALASTLAGHSPAGLACRLADPATPGDARALSADLRAQLGEVATTQEADGGTRVIVHTSSSTRAWTVAEWAMAQADGRGITTIDVADRRWTRGSGGGALTWASTSAEASGTTVVITID</sequence>
<keyword evidence="1" id="KW-1133">Transmembrane helix</keyword>
<evidence type="ECO:0000256" key="1">
    <source>
        <dbReference type="SAM" id="Phobius"/>
    </source>
</evidence>
<accession>A0ABN2K4Q1</accession>
<evidence type="ECO:0000313" key="2">
    <source>
        <dbReference type="EMBL" id="GAA1748296.1"/>
    </source>
</evidence>
<dbReference type="RefSeq" id="WP_344061914.1">
    <property type="nucleotide sequence ID" value="NZ_BAAAPN010000017.1"/>
</dbReference>
<name>A0ABN2K4Q1_9MICO</name>
<evidence type="ECO:0008006" key="4">
    <source>
        <dbReference type="Google" id="ProtNLM"/>
    </source>
</evidence>
<protein>
    <recommendedName>
        <fullName evidence="4">Heavy metal transporter</fullName>
    </recommendedName>
</protein>
<dbReference type="EMBL" id="BAAAPN010000017">
    <property type="protein sequence ID" value="GAA1748296.1"/>
    <property type="molecule type" value="Genomic_DNA"/>
</dbReference>
<keyword evidence="1" id="KW-0472">Membrane</keyword>
<feature type="transmembrane region" description="Helical" evidence="1">
    <location>
        <begin position="23"/>
        <end position="47"/>
    </location>
</feature>
<comment type="caution">
    <text evidence="2">The sequence shown here is derived from an EMBL/GenBank/DDBJ whole genome shotgun (WGS) entry which is preliminary data.</text>
</comment>